<name>A0A8H4UDX5_9HYPO</name>
<dbReference type="PANTHER" id="PTHR34286:SF1">
    <property type="entry name" value="TRANSMEMBRANE PROTEIN"/>
    <property type="match status" value="1"/>
</dbReference>
<organism evidence="2 3">
    <name type="scientific">Fusarium zealandicum</name>
    <dbReference type="NCBI Taxonomy" id="1053134"/>
    <lineage>
        <taxon>Eukaryota</taxon>
        <taxon>Fungi</taxon>
        <taxon>Dikarya</taxon>
        <taxon>Ascomycota</taxon>
        <taxon>Pezizomycotina</taxon>
        <taxon>Sordariomycetes</taxon>
        <taxon>Hypocreomycetidae</taxon>
        <taxon>Hypocreales</taxon>
        <taxon>Nectriaceae</taxon>
        <taxon>Fusarium</taxon>
        <taxon>Fusarium staphyleae species complex</taxon>
    </lineage>
</organism>
<dbReference type="EMBL" id="JABEYC010000762">
    <property type="protein sequence ID" value="KAF4974371.1"/>
    <property type="molecule type" value="Genomic_DNA"/>
</dbReference>
<evidence type="ECO:0000313" key="3">
    <source>
        <dbReference type="Proteomes" id="UP000635477"/>
    </source>
</evidence>
<sequence length="107" mass="12250">MGGGGKIPRSPRNPSKSNPWPPSSDSYPKHVWSPSGGWYARPSNWRPNTMIAGAVLMGTVAVVWKFSADRETWAHKPESWEWHPSRHWSKQLIKWDKEEQETAPKSE</sequence>
<gene>
    <name evidence="2" type="ORF">FZEAL_8703</name>
</gene>
<reference evidence="2" key="1">
    <citation type="journal article" date="2020" name="BMC Genomics">
        <title>Correction to: Identification and distribution of gene clusters required for synthesis of sphingolipid metabolism inhibitors in diverse species of the filamentous fungus Fusarium.</title>
        <authorList>
            <person name="Kim H.S."/>
            <person name="Lohmar J.M."/>
            <person name="Busman M."/>
            <person name="Brown D.W."/>
            <person name="Naumann T.A."/>
            <person name="Divon H.H."/>
            <person name="Lysoe E."/>
            <person name="Uhlig S."/>
            <person name="Proctor R.H."/>
        </authorList>
    </citation>
    <scope>NUCLEOTIDE SEQUENCE</scope>
    <source>
        <strain evidence="2">NRRL 22465</strain>
    </source>
</reference>
<protein>
    <submittedName>
        <fullName evidence="2">Uncharacterized protein</fullName>
    </submittedName>
</protein>
<accession>A0A8H4UDX5</accession>
<comment type="caution">
    <text evidence="2">The sequence shown here is derived from an EMBL/GenBank/DDBJ whole genome shotgun (WGS) entry which is preliminary data.</text>
</comment>
<dbReference type="PANTHER" id="PTHR34286">
    <property type="entry name" value="TRANSMEMBRANE PROTEIN"/>
    <property type="match status" value="1"/>
</dbReference>
<evidence type="ECO:0000256" key="1">
    <source>
        <dbReference type="SAM" id="MobiDB-lite"/>
    </source>
</evidence>
<dbReference type="AlphaFoldDB" id="A0A8H4UDX5"/>
<proteinExistence type="predicted"/>
<feature type="region of interest" description="Disordered" evidence="1">
    <location>
        <begin position="1"/>
        <end position="30"/>
    </location>
</feature>
<reference evidence="2" key="2">
    <citation type="submission" date="2020-05" db="EMBL/GenBank/DDBJ databases">
        <authorList>
            <person name="Kim H.-S."/>
            <person name="Proctor R.H."/>
            <person name="Brown D.W."/>
        </authorList>
    </citation>
    <scope>NUCLEOTIDE SEQUENCE</scope>
    <source>
        <strain evidence="2">NRRL 22465</strain>
    </source>
</reference>
<dbReference type="OrthoDB" id="2100988at2759"/>
<dbReference type="Proteomes" id="UP000635477">
    <property type="component" value="Unassembled WGS sequence"/>
</dbReference>
<evidence type="ECO:0000313" key="2">
    <source>
        <dbReference type="EMBL" id="KAF4974371.1"/>
    </source>
</evidence>
<feature type="compositionally biased region" description="Low complexity" evidence="1">
    <location>
        <begin position="8"/>
        <end position="26"/>
    </location>
</feature>
<keyword evidence="3" id="KW-1185">Reference proteome</keyword>